<dbReference type="CDD" id="cd00730">
    <property type="entry name" value="rubredoxin"/>
    <property type="match status" value="1"/>
</dbReference>
<dbReference type="PRINTS" id="PR00163">
    <property type="entry name" value="RUBREDOXIN"/>
</dbReference>
<proteinExistence type="predicted"/>
<dbReference type="RefSeq" id="WP_044430992.1">
    <property type="nucleotide sequence ID" value="NZ_BJYZ01000015.1"/>
</dbReference>
<dbReference type="PANTHER" id="PTHR47627:SF1">
    <property type="entry name" value="RUBREDOXIN-1-RELATED"/>
    <property type="match status" value="1"/>
</dbReference>
<keyword evidence="4" id="KW-0249">Electron transport</keyword>
<dbReference type="Pfam" id="PF11939">
    <property type="entry name" value="NiFe-hyd_HybE"/>
    <property type="match status" value="1"/>
</dbReference>
<reference evidence="8 9" key="1">
    <citation type="submission" date="2019-07" db="EMBL/GenBank/DDBJ databases">
        <title>Whole genome shotgun sequence of Skermanella aerolata NBRC 106429.</title>
        <authorList>
            <person name="Hosoyama A."/>
            <person name="Uohara A."/>
            <person name="Ohji S."/>
            <person name="Ichikawa N."/>
        </authorList>
    </citation>
    <scope>NUCLEOTIDE SEQUENCE [LARGE SCALE GENOMIC DNA]</scope>
    <source>
        <strain evidence="8 9">NBRC 106429</strain>
    </source>
</reference>
<evidence type="ECO:0000256" key="1">
    <source>
        <dbReference type="ARBA" id="ARBA00001965"/>
    </source>
</evidence>
<evidence type="ECO:0000259" key="7">
    <source>
        <dbReference type="PROSITE" id="PS50903"/>
    </source>
</evidence>
<keyword evidence="3" id="KW-0479">Metal-binding</keyword>
<feature type="compositionally biased region" description="Pro residues" evidence="6">
    <location>
        <begin position="202"/>
        <end position="215"/>
    </location>
</feature>
<evidence type="ECO:0000256" key="2">
    <source>
        <dbReference type="ARBA" id="ARBA00022448"/>
    </source>
</evidence>
<name>A0A512DSA7_9PROT</name>
<dbReference type="InterPro" id="IPR038530">
    <property type="entry name" value="NiFe-hyd_HybE_sf"/>
</dbReference>
<dbReference type="EMBL" id="BJYZ01000015">
    <property type="protein sequence ID" value="GEO39363.1"/>
    <property type="molecule type" value="Genomic_DNA"/>
</dbReference>
<evidence type="ECO:0000256" key="5">
    <source>
        <dbReference type="ARBA" id="ARBA00023004"/>
    </source>
</evidence>
<evidence type="ECO:0000256" key="3">
    <source>
        <dbReference type="ARBA" id="ARBA00022723"/>
    </source>
</evidence>
<dbReference type="InterPro" id="IPR023994">
    <property type="entry name" value="NiFe-hyd_HybE"/>
</dbReference>
<feature type="region of interest" description="Disordered" evidence="6">
    <location>
        <begin position="196"/>
        <end position="216"/>
    </location>
</feature>
<comment type="cofactor">
    <cofactor evidence="1">
        <name>Fe(3+)</name>
        <dbReference type="ChEBI" id="CHEBI:29034"/>
    </cofactor>
</comment>
<dbReference type="SUPFAM" id="SSF57802">
    <property type="entry name" value="Rubredoxin-like"/>
    <property type="match status" value="1"/>
</dbReference>
<evidence type="ECO:0000313" key="9">
    <source>
        <dbReference type="Proteomes" id="UP000321523"/>
    </source>
</evidence>
<comment type="caution">
    <text evidence="8">The sequence shown here is derived from an EMBL/GenBank/DDBJ whole genome shotgun (WGS) entry which is preliminary data.</text>
</comment>
<dbReference type="NCBIfam" id="TIGR03993">
    <property type="entry name" value="hydrog_HybE"/>
    <property type="match status" value="1"/>
</dbReference>
<dbReference type="InterPro" id="IPR050526">
    <property type="entry name" value="Rubredoxin_ET"/>
</dbReference>
<dbReference type="Gene3D" id="2.20.28.10">
    <property type="match status" value="1"/>
</dbReference>
<dbReference type="OrthoDB" id="9808980at2"/>
<dbReference type="GO" id="GO:0043448">
    <property type="term" value="P:alkane catabolic process"/>
    <property type="evidence" value="ECO:0007669"/>
    <property type="project" value="TreeGrafter"/>
</dbReference>
<dbReference type="InterPro" id="IPR024935">
    <property type="entry name" value="Rubredoxin_dom"/>
</dbReference>
<dbReference type="InterPro" id="IPR024934">
    <property type="entry name" value="Rubredoxin-like_dom"/>
</dbReference>
<evidence type="ECO:0000313" key="8">
    <source>
        <dbReference type="EMBL" id="GEO39363.1"/>
    </source>
</evidence>
<dbReference type="Proteomes" id="UP000321523">
    <property type="component" value="Unassembled WGS sequence"/>
</dbReference>
<feature type="domain" description="Rubredoxin-like" evidence="7">
    <location>
        <begin position="7"/>
        <end position="58"/>
    </location>
</feature>
<dbReference type="Gene3D" id="3.30.1460.40">
    <property type="entry name" value="[NiFe]-hydrogenase assembly chaperone, HybE"/>
    <property type="match status" value="1"/>
</dbReference>
<evidence type="ECO:0000256" key="4">
    <source>
        <dbReference type="ARBA" id="ARBA00022982"/>
    </source>
</evidence>
<dbReference type="GO" id="GO:0005506">
    <property type="term" value="F:iron ion binding"/>
    <property type="evidence" value="ECO:0007669"/>
    <property type="project" value="InterPro"/>
</dbReference>
<organism evidence="8 9">
    <name type="scientific">Skermanella aerolata</name>
    <dbReference type="NCBI Taxonomy" id="393310"/>
    <lineage>
        <taxon>Bacteria</taxon>
        <taxon>Pseudomonadati</taxon>
        <taxon>Pseudomonadota</taxon>
        <taxon>Alphaproteobacteria</taxon>
        <taxon>Rhodospirillales</taxon>
        <taxon>Azospirillaceae</taxon>
        <taxon>Skermanella</taxon>
    </lineage>
</organism>
<sequence>MTGQHAGTVMECGVCWTRYDPAEGDAVAQIPAGTPFSALHDDWRCPTCNGEKHRFLAFGDHPATDAEASPADSLAAAYRHIATTRMGDLPFYNHRLAVEAVGFQRFGDGWLGIVATPWFMNAVLAPLKAGAWNGIRDGIKVTRALPSGSYEFVAGNIEGIGTILNCSLFSPMFEFQEQAAVIEAAEAAMGALLAPEEFSEPEAPPPSPLPLPAPPAEVSRRHLLRGSFGS</sequence>
<dbReference type="PANTHER" id="PTHR47627">
    <property type="entry name" value="RUBREDOXIN"/>
    <property type="match status" value="1"/>
</dbReference>
<protein>
    <submittedName>
        <fullName evidence="8">Rubredoxin</fullName>
    </submittedName>
</protein>
<keyword evidence="9" id="KW-1185">Reference proteome</keyword>
<dbReference type="Pfam" id="PF00301">
    <property type="entry name" value="Rubredoxin"/>
    <property type="match status" value="1"/>
</dbReference>
<dbReference type="GO" id="GO:0009055">
    <property type="term" value="F:electron transfer activity"/>
    <property type="evidence" value="ECO:0007669"/>
    <property type="project" value="TreeGrafter"/>
</dbReference>
<keyword evidence="2" id="KW-0813">Transport</keyword>
<dbReference type="PROSITE" id="PS50903">
    <property type="entry name" value="RUBREDOXIN_LIKE"/>
    <property type="match status" value="1"/>
</dbReference>
<dbReference type="AlphaFoldDB" id="A0A512DSA7"/>
<evidence type="ECO:0000256" key="6">
    <source>
        <dbReference type="SAM" id="MobiDB-lite"/>
    </source>
</evidence>
<keyword evidence="5" id="KW-0408">Iron</keyword>
<gene>
    <name evidence="8" type="primary">hupJ</name>
    <name evidence="8" type="ORF">SAE02_35110</name>
</gene>
<accession>A0A512DSA7</accession>